<dbReference type="PANTHER" id="PTHR43673:SF10">
    <property type="entry name" value="NADH DEHYDROGENASE_NAD(P)H NITROREDUCTASE XCC3605-RELATED"/>
    <property type="match status" value="1"/>
</dbReference>
<evidence type="ECO:0000313" key="5">
    <source>
        <dbReference type="Proteomes" id="UP000201838"/>
    </source>
</evidence>
<dbReference type="GO" id="GO:0008752">
    <property type="term" value="F:FMN reductase [NAD(P)H] activity"/>
    <property type="evidence" value="ECO:0007669"/>
    <property type="project" value="UniProtKB-EC"/>
</dbReference>
<dbReference type="OrthoDB" id="9802510at2"/>
<dbReference type="RefSeq" id="WP_093973916.1">
    <property type="nucleotide sequence ID" value="NZ_FXXQ01000006.1"/>
</dbReference>
<gene>
    <name evidence="4" type="primary">nfrA2</name>
    <name evidence="4" type="ORF">BOA8489_02064</name>
</gene>
<dbReference type="PANTHER" id="PTHR43673">
    <property type="entry name" value="NAD(P)H NITROREDUCTASE YDGI-RELATED"/>
    <property type="match status" value="1"/>
</dbReference>
<dbReference type="EC" id="1.5.1.39" evidence="4"/>
<dbReference type="Pfam" id="PF00881">
    <property type="entry name" value="Nitroreductase"/>
    <property type="match status" value="1"/>
</dbReference>
<protein>
    <submittedName>
        <fullName evidence="4">FMN reductase [NAD(P)H]</fullName>
        <ecNumber evidence="4">1.5.1.39</ecNumber>
    </submittedName>
</protein>
<evidence type="ECO:0000313" key="4">
    <source>
        <dbReference type="EMBL" id="SMX23950.1"/>
    </source>
</evidence>
<feature type="domain" description="Nitroreductase" evidence="3">
    <location>
        <begin position="35"/>
        <end position="210"/>
    </location>
</feature>
<comment type="similarity">
    <text evidence="1">Belongs to the nitroreductase family.</text>
</comment>
<dbReference type="Proteomes" id="UP000201838">
    <property type="component" value="Unassembled WGS sequence"/>
</dbReference>
<evidence type="ECO:0000259" key="3">
    <source>
        <dbReference type="Pfam" id="PF00881"/>
    </source>
</evidence>
<keyword evidence="2 4" id="KW-0560">Oxidoreductase</keyword>
<dbReference type="AlphaFoldDB" id="A0A238J1U9"/>
<dbReference type="InterPro" id="IPR000415">
    <property type="entry name" value="Nitroreductase-like"/>
</dbReference>
<keyword evidence="5" id="KW-1185">Reference proteome</keyword>
<evidence type="ECO:0000256" key="2">
    <source>
        <dbReference type="ARBA" id="ARBA00023002"/>
    </source>
</evidence>
<accession>A0A238J1U9</accession>
<proteinExistence type="inferred from homology"/>
<dbReference type="Gene3D" id="3.40.109.10">
    <property type="entry name" value="NADH Oxidase"/>
    <property type="match status" value="1"/>
</dbReference>
<name>A0A238J1U9_9RHOB</name>
<dbReference type="EMBL" id="FXXQ01000006">
    <property type="protein sequence ID" value="SMX23950.1"/>
    <property type="molecule type" value="Genomic_DNA"/>
</dbReference>
<sequence length="264" mass="30092">MTDTTPAVDLDAAEAEVDLPEIGDTSRYDALMQVIRNRVTVRKFDSEYVVPEAHFEMIIEAARHGPSGANAQPWQYIVVRDQAMKQQITDYFVAEQRFRAKAKMKFPTPDYRGLATAPGFVVVCSDMRWTNAFPVLNDGSDLDRMYHENAERILLQSIAASTMSAHLAAAALGYNVWWVTAIGQQEAQDAIRPLLGIPDEISVLDIMLFGPAAAAPYKRWRRPQEEILHWDTYNPDHFMTDEELTDWIKTRRHKVMYKDASKID</sequence>
<evidence type="ECO:0000256" key="1">
    <source>
        <dbReference type="ARBA" id="ARBA00007118"/>
    </source>
</evidence>
<reference evidence="4 5" key="1">
    <citation type="submission" date="2017-05" db="EMBL/GenBank/DDBJ databases">
        <authorList>
            <person name="Song R."/>
            <person name="Chenine A.L."/>
            <person name="Ruprecht R.M."/>
        </authorList>
    </citation>
    <scope>NUCLEOTIDE SEQUENCE [LARGE SCALE GENOMIC DNA]</scope>
    <source>
        <strain evidence="4 5">CECT 8489</strain>
    </source>
</reference>
<dbReference type="SUPFAM" id="SSF55469">
    <property type="entry name" value="FMN-dependent nitroreductase-like"/>
    <property type="match status" value="1"/>
</dbReference>
<organism evidence="4 5">
    <name type="scientific">Boseongicola aestuarii</name>
    <dbReference type="NCBI Taxonomy" id="1470561"/>
    <lineage>
        <taxon>Bacteria</taxon>
        <taxon>Pseudomonadati</taxon>
        <taxon>Pseudomonadota</taxon>
        <taxon>Alphaproteobacteria</taxon>
        <taxon>Rhodobacterales</taxon>
        <taxon>Paracoccaceae</taxon>
        <taxon>Boseongicola</taxon>
    </lineage>
</organism>
<dbReference type="InterPro" id="IPR029479">
    <property type="entry name" value="Nitroreductase"/>
</dbReference>